<evidence type="ECO:0000313" key="3">
    <source>
        <dbReference type="Proteomes" id="UP001139089"/>
    </source>
</evidence>
<feature type="domain" description="N-acetyltransferase" evidence="1">
    <location>
        <begin position="25"/>
        <end position="165"/>
    </location>
</feature>
<organism evidence="2 3">
    <name type="scientific">Rhizobium quercicola</name>
    <dbReference type="NCBI Taxonomy" id="2901226"/>
    <lineage>
        <taxon>Bacteria</taxon>
        <taxon>Pseudomonadati</taxon>
        <taxon>Pseudomonadota</taxon>
        <taxon>Alphaproteobacteria</taxon>
        <taxon>Hyphomicrobiales</taxon>
        <taxon>Rhizobiaceae</taxon>
        <taxon>Rhizobium/Agrobacterium group</taxon>
        <taxon>Rhizobium</taxon>
    </lineage>
</organism>
<dbReference type="CDD" id="cd04301">
    <property type="entry name" value="NAT_SF"/>
    <property type="match status" value="1"/>
</dbReference>
<dbReference type="SUPFAM" id="SSF55729">
    <property type="entry name" value="Acyl-CoA N-acyltransferases (Nat)"/>
    <property type="match status" value="1"/>
</dbReference>
<accession>A0A9X1NPF7</accession>
<dbReference type="GO" id="GO:0016747">
    <property type="term" value="F:acyltransferase activity, transferring groups other than amino-acyl groups"/>
    <property type="evidence" value="ECO:0007669"/>
    <property type="project" value="InterPro"/>
</dbReference>
<protein>
    <submittedName>
        <fullName evidence="2">GNAT family N-acetyltransferase</fullName>
    </submittedName>
</protein>
<dbReference type="RefSeq" id="WP_231811352.1">
    <property type="nucleotide sequence ID" value="NZ_JAJOZR010000001.1"/>
</dbReference>
<dbReference type="Proteomes" id="UP001139089">
    <property type="component" value="Unassembled WGS sequence"/>
</dbReference>
<keyword evidence="3" id="KW-1185">Reference proteome</keyword>
<dbReference type="Pfam" id="PF13508">
    <property type="entry name" value="Acetyltransf_7"/>
    <property type="match status" value="1"/>
</dbReference>
<evidence type="ECO:0000259" key="1">
    <source>
        <dbReference type="PROSITE" id="PS51186"/>
    </source>
</evidence>
<name>A0A9X1NPF7_9HYPH</name>
<dbReference type="EMBL" id="JAJOZR010000001">
    <property type="protein sequence ID" value="MCD7107609.1"/>
    <property type="molecule type" value="Genomic_DNA"/>
</dbReference>
<comment type="caution">
    <text evidence="2">The sequence shown here is derived from an EMBL/GenBank/DDBJ whole genome shotgun (WGS) entry which is preliminary data.</text>
</comment>
<dbReference type="PROSITE" id="PS51186">
    <property type="entry name" value="GNAT"/>
    <property type="match status" value="1"/>
</dbReference>
<reference evidence="2" key="1">
    <citation type="submission" date="2021-12" db="EMBL/GenBank/DDBJ databases">
        <authorList>
            <person name="Li Y."/>
        </authorList>
    </citation>
    <scope>NUCLEOTIDE SEQUENCE</scope>
    <source>
        <strain evidence="2">DKSPLA3</strain>
    </source>
</reference>
<proteinExistence type="predicted"/>
<dbReference type="AlphaFoldDB" id="A0A9X1NPF7"/>
<dbReference type="Gene3D" id="3.40.630.30">
    <property type="match status" value="1"/>
</dbReference>
<sequence length="165" mass="17410">MDMLVNLYDLKPDAALDEKVATEGVVIRRALPPELHTIAAWIGPRFGQGWVSEATVAMMRQPVSLLVAVRQGEVVGFACYDATARGFFGPTGVDEAMRGKGIGHALLLKTLLAMYDQGYGYGVIGGAGPTGFYKRAVGAVVIAGSEEGIYKGMLTAAHATGIDYS</sequence>
<evidence type="ECO:0000313" key="2">
    <source>
        <dbReference type="EMBL" id="MCD7107609.1"/>
    </source>
</evidence>
<dbReference type="InterPro" id="IPR016181">
    <property type="entry name" value="Acyl_CoA_acyltransferase"/>
</dbReference>
<dbReference type="InterPro" id="IPR000182">
    <property type="entry name" value="GNAT_dom"/>
</dbReference>
<gene>
    <name evidence="2" type="ORF">LRX75_01020</name>
</gene>